<dbReference type="AlphaFoldDB" id="A0A1Y2K7E6"/>
<sequence>MSSESILLLALGLWALFSTLSAWLILPVLSPLLVEQCGNGVRAAFWHRFTLLMLFLAPLLMTAMTGDMGESHSIIHVLRVILRNSTLGILMALVGIGWAVVTVSRSQNSAQRRADQQSGESPSCAS</sequence>
<evidence type="ECO:0008006" key="4">
    <source>
        <dbReference type="Google" id="ProtNLM"/>
    </source>
</evidence>
<feature type="transmembrane region" description="Helical" evidence="1">
    <location>
        <begin position="85"/>
        <end position="103"/>
    </location>
</feature>
<feature type="transmembrane region" description="Helical" evidence="1">
    <location>
        <begin position="45"/>
        <end position="64"/>
    </location>
</feature>
<keyword evidence="1" id="KW-0472">Membrane</keyword>
<keyword evidence="1" id="KW-0812">Transmembrane</keyword>
<gene>
    <name evidence="2" type="ORF">MAIT1_01234</name>
</gene>
<keyword evidence="3" id="KW-1185">Reference proteome</keyword>
<proteinExistence type="predicted"/>
<keyword evidence="1" id="KW-1133">Transmembrane helix</keyword>
<dbReference type="EMBL" id="LVJN01000016">
    <property type="protein sequence ID" value="OSM06249.1"/>
    <property type="molecule type" value="Genomic_DNA"/>
</dbReference>
<evidence type="ECO:0000313" key="3">
    <source>
        <dbReference type="Proteomes" id="UP000194003"/>
    </source>
</evidence>
<evidence type="ECO:0000256" key="1">
    <source>
        <dbReference type="SAM" id="Phobius"/>
    </source>
</evidence>
<evidence type="ECO:0000313" key="2">
    <source>
        <dbReference type="EMBL" id="OSM06249.1"/>
    </source>
</evidence>
<dbReference type="Proteomes" id="UP000194003">
    <property type="component" value="Unassembled WGS sequence"/>
</dbReference>
<accession>A0A1Y2K7E6</accession>
<dbReference type="STRING" id="1434232.MAIT1_01234"/>
<name>A0A1Y2K7E6_9PROT</name>
<dbReference type="RefSeq" id="WP_085441383.1">
    <property type="nucleotide sequence ID" value="NZ_LVJN01000016.1"/>
</dbReference>
<reference evidence="2 3" key="1">
    <citation type="journal article" date="2016" name="BMC Genomics">
        <title>Combined genomic and structural analyses of a cultured magnetotactic bacterium reveals its niche adaptation to a dynamic environment.</title>
        <authorList>
            <person name="Araujo A.C."/>
            <person name="Morillo V."/>
            <person name="Cypriano J."/>
            <person name="Teixeira L.C."/>
            <person name="Leao P."/>
            <person name="Lyra S."/>
            <person name="Almeida L.G."/>
            <person name="Bazylinski D.A."/>
            <person name="Vasconcellos A.T."/>
            <person name="Abreu F."/>
            <person name="Lins U."/>
        </authorList>
    </citation>
    <scope>NUCLEOTIDE SEQUENCE [LARGE SCALE GENOMIC DNA]</scope>
    <source>
        <strain evidence="2 3">IT-1</strain>
    </source>
</reference>
<comment type="caution">
    <text evidence="2">The sequence shown here is derived from an EMBL/GenBank/DDBJ whole genome shotgun (WGS) entry which is preliminary data.</text>
</comment>
<organism evidence="2 3">
    <name type="scientific">Magnetofaba australis IT-1</name>
    <dbReference type="NCBI Taxonomy" id="1434232"/>
    <lineage>
        <taxon>Bacteria</taxon>
        <taxon>Pseudomonadati</taxon>
        <taxon>Pseudomonadota</taxon>
        <taxon>Magnetococcia</taxon>
        <taxon>Magnetococcales</taxon>
        <taxon>Magnetococcaceae</taxon>
        <taxon>Magnetofaba</taxon>
    </lineage>
</organism>
<protein>
    <recommendedName>
        <fullName evidence="4">Transmembrane protein</fullName>
    </recommendedName>
</protein>